<evidence type="ECO:0000256" key="13">
    <source>
        <dbReference type="ARBA" id="ARBA00023295"/>
    </source>
</evidence>
<dbReference type="GO" id="GO:0006284">
    <property type="term" value="P:base-excision repair"/>
    <property type="evidence" value="ECO:0007669"/>
    <property type="project" value="InterPro"/>
</dbReference>
<dbReference type="Pfam" id="PF01149">
    <property type="entry name" value="Fapy_DNA_glyco"/>
    <property type="match status" value="1"/>
</dbReference>
<dbReference type="PROSITE" id="PS51066">
    <property type="entry name" value="ZF_FPG_2"/>
    <property type="match status" value="1"/>
</dbReference>
<feature type="binding site" evidence="16">
    <location>
        <position position="110"/>
    </location>
    <ligand>
        <name>DNA</name>
        <dbReference type="ChEBI" id="CHEBI:16991"/>
    </ligand>
</feature>
<dbReference type="GO" id="GO:0034039">
    <property type="term" value="F:8-oxo-7,8-dihydroguanine DNA N-glycosylase activity"/>
    <property type="evidence" value="ECO:0007669"/>
    <property type="project" value="TreeGrafter"/>
</dbReference>
<keyword evidence="5 16" id="KW-0227">DNA damage</keyword>
<comment type="subunit">
    <text evidence="3 16">Monomer.</text>
</comment>
<dbReference type="eggNOG" id="COG0266">
    <property type="taxonomic scope" value="Bacteria"/>
</dbReference>
<keyword evidence="7 16" id="KW-0378">Hydrolase</keyword>
<dbReference type="SMART" id="SM01232">
    <property type="entry name" value="H2TH"/>
    <property type="match status" value="1"/>
</dbReference>
<comment type="catalytic activity">
    <reaction evidence="14 16">
        <text>2'-deoxyribonucleotide-(2'-deoxyribose 5'-phosphate)-2'-deoxyribonucleotide-DNA = a 3'-end 2'-deoxyribonucleotide-(2,3-dehydro-2,3-deoxyribose 5'-phosphate)-DNA + a 5'-end 5'-phospho-2'-deoxyribonucleoside-DNA + H(+)</text>
        <dbReference type="Rhea" id="RHEA:66592"/>
        <dbReference type="Rhea" id="RHEA-COMP:13180"/>
        <dbReference type="Rhea" id="RHEA-COMP:16897"/>
        <dbReference type="Rhea" id="RHEA-COMP:17067"/>
        <dbReference type="ChEBI" id="CHEBI:15378"/>
        <dbReference type="ChEBI" id="CHEBI:136412"/>
        <dbReference type="ChEBI" id="CHEBI:157695"/>
        <dbReference type="ChEBI" id="CHEBI:167181"/>
        <dbReference type="EC" id="4.2.99.18"/>
    </reaction>
</comment>
<evidence type="ECO:0000256" key="7">
    <source>
        <dbReference type="ARBA" id="ARBA00022801"/>
    </source>
</evidence>
<dbReference type="GO" id="GO:0008270">
    <property type="term" value="F:zinc ion binding"/>
    <property type="evidence" value="ECO:0007669"/>
    <property type="project" value="UniProtKB-UniRule"/>
</dbReference>
<dbReference type="InterPro" id="IPR015886">
    <property type="entry name" value="H2TH_FPG"/>
</dbReference>
<reference evidence="20" key="1">
    <citation type="journal article" date="2014" name="Sci. Data">
        <title>Genomes of diverse isolates of the marine cyanobacterium Prochlorococcus.</title>
        <authorList>
            <person name="Biller S."/>
            <person name="Berube P."/>
            <person name="Thompson J."/>
            <person name="Kelly L."/>
            <person name="Roggensack S."/>
            <person name="Awad L."/>
            <person name="Roache-Johnson K."/>
            <person name="Ding H."/>
            <person name="Giovannoni S.J."/>
            <person name="Moore L.R."/>
            <person name="Chisholm S.W."/>
        </authorList>
    </citation>
    <scope>NUCLEOTIDE SEQUENCE [LARGE SCALE GENOMIC DNA]</scope>
    <source>
        <strain evidence="20">GP2</strain>
    </source>
</reference>
<dbReference type="SUPFAM" id="SSF81624">
    <property type="entry name" value="N-terminal domain of MutM-like DNA repair proteins"/>
    <property type="match status" value="1"/>
</dbReference>
<comment type="cofactor">
    <cofactor evidence="16">
        <name>Zn(2+)</name>
        <dbReference type="ChEBI" id="CHEBI:29105"/>
    </cofactor>
    <text evidence="16">Binds 1 zinc ion per subunit.</text>
</comment>
<keyword evidence="13 16" id="KW-0326">Glycosidase</keyword>
<dbReference type="Proteomes" id="UP000030598">
    <property type="component" value="Unassembled WGS sequence"/>
</dbReference>
<dbReference type="EMBL" id="JNAH01000003">
    <property type="protein sequence ID" value="KGF88566.1"/>
    <property type="molecule type" value="Genomic_DNA"/>
</dbReference>
<dbReference type="EC" id="3.2.2.23" evidence="16"/>
<proteinExistence type="inferred from homology"/>
<evidence type="ECO:0000256" key="2">
    <source>
        <dbReference type="ARBA" id="ARBA00009409"/>
    </source>
</evidence>
<gene>
    <name evidence="16" type="primary">mutM</name>
    <name evidence="16" type="synonym">fpg</name>
    <name evidence="19" type="ORF">EU91_0500</name>
</gene>
<evidence type="ECO:0000313" key="20">
    <source>
        <dbReference type="Proteomes" id="UP000030598"/>
    </source>
</evidence>
<evidence type="ECO:0000256" key="5">
    <source>
        <dbReference type="ARBA" id="ARBA00022763"/>
    </source>
</evidence>
<dbReference type="PROSITE" id="PS51068">
    <property type="entry name" value="FPG_CAT"/>
    <property type="match status" value="1"/>
</dbReference>
<feature type="domain" description="Formamidopyrimidine-DNA glycosylase catalytic" evidence="18">
    <location>
        <begin position="2"/>
        <end position="132"/>
    </location>
</feature>
<dbReference type="AlphaFoldDB" id="A0A0A1ZJA2"/>
<dbReference type="HAMAP" id="MF_00103">
    <property type="entry name" value="Fapy_DNA_glycosyl"/>
    <property type="match status" value="1"/>
</dbReference>
<dbReference type="NCBIfam" id="NF010551">
    <property type="entry name" value="PRK13945.1"/>
    <property type="match status" value="1"/>
</dbReference>
<evidence type="ECO:0000256" key="12">
    <source>
        <dbReference type="ARBA" id="ARBA00023268"/>
    </source>
</evidence>
<dbReference type="FunFam" id="1.10.8.50:FF:000003">
    <property type="entry name" value="Formamidopyrimidine-DNA glycosylase"/>
    <property type="match status" value="1"/>
</dbReference>
<comment type="similarity">
    <text evidence="2 16">Belongs to the FPG family.</text>
</comment>
<evidence type="ECO:0000256" key="6">
    <source>
        <dbReference type="ARBA" id="ARBA00022771"/>
    </source>
</evidence>
<feature type="active site" description="Proton donor; for beta-elimination activity" evidence="16">
    <location>
        <position position="60"/>
    </location>
</feature>
<evidence type="ECO:0000259" key="17">
    <source>
        <dbReference type="PROSITE" id="PS51066"/>
    </source>
</evidence>
<dbReference type="GO" id="GO:0140078">
    <property type="term" value="F:class I DNA-(apurinic or apyrimidinic site) endonuclease activity"/>
    <property type="evidence" value="ECO:0007669"/>
    <property type="project" value="UniProtKB-EC"/>
</dbReference>
<dbReference type="Gene3D" id="3.20.190.10">
    <property type="entry name" value="MutM-like, N-terminal"/>
    <property type="match status" value="1"/>
</dbReference>
<dbReference type="InterPro" id="IPR010663">
    <property type="entry name" value="Znf_FPG/IleRS"/>
</dbReference>
<dbReference type="NCBIfam" id="TIGR00577">
    <property type="entry name" value="fpg"/>
    <property type="match status" value="1"/>
</dbReference>
<dbReference type="InterPro" id="IPR000214">
    <property type="entry name" value="Znf_DNA_glyclase/AP_lyase"/>
</dbReference>
<feature type="active site" description="Schiff-base intermediate with DNA" evidence="16">
    <location>
        <position position="2"/>
    </location>
</feature>
<dbReference type="STRING" id="59925.EU91_0500"/>
<evidence type="ECO:0000256" key="16">
    <source>
        <dbReference type="HAMAP-Rule" id="MF_00103"/>
    </source>
</evidence>
<dbReference type="Pfam" id="PF06827">
    <property type="entry name" value="zf-FPG_IleRS"/>
    <property type="match status" value="1"/>
</dbReference>
<comment type="caution">
    <text evidence="19">The sequence shown here is derived from an EMBL/GenBank/DDBJ whole genome shotgun (WGS) entry which is preliminary data.</text>
</comment>
<keyword evidence="8 16" id="KW-0862">Zinc</keyword>
<keyword evidence="12 16" id="KW-0511">Multifunctional enzyme</keyword>
<evidence type="ECO:0000256" key="10">
    <source>
        <dbReference type="ARBA" id="ARBA00023204"/>
    </source>
</evidence>
<feature type="binding site" evidence="16">
    <location>
        <position position="129"/>
    </location>
    <ligand>
        <name>DNA</name>
        <dbReference type="ChEBI" id="CHEBI:16991"/>
    </ligand>
</feature>
<keyword evidence="6 16" id="KW-0863">Zinc-finger</keyword>
<dbReference type="PANTHER" id="PTHR22993:SF9">
    <property type="entry name" value="FORMAMIDOPYRIMIDINE-DNA GLYCOSYLASE"/>
    <property type="match status" value="1"/>
</dbReference>
<feature type="active site" description="Proton donor; for delta-elimination activity" evidence="16">
    <location>
        <position position="283"/>
    </location>
</feature>
<dbReference type="CDD" id="cd08966">
    <property type="entry name" value="EcFpg-like_N"/>
    <property type="match status" value="1"/>
</dbReference>
<keyword evidence="4 16" id="KW-0479">Metal-binding</keyword>
<dbReference type="Gene3D" id="1.10.8.50">
    <property type="match status" value="1"/>
</dbReference>
<evidence type="ECO:0000259" key="18">
    <source>
        <dbReference type="PROSITE" id="PS51068"/>
    </source>
</evidence>
<evidence type="ECO:0000256" key="4">
    <source>
        <dbReference type="ARBA" id="ARBA00022723"/>
    </source>
</evidence>
<dbReference type="InterPro" id="IPR010979">
    <property type="entry name" value="Ribosomal_uS13-like_H2TH"/>
</dbReference>
<dbReference type="PANTHER" id="PTHR22993">
    <property type="entry name" value="FORMAMIDOPYRIMIDINE-DNA GLYCOSYLASE"/>
    <property type="match status" value="1"/>
</dbReference>
<evidence type="ECO:0000256" key="3">
    <source>
        <dbReference type="ARBA" id="ARBA00011245"/>
    </source>
</evidence>
<evidence type="ECO:0000256" key="11">
    <source>
        <dbReference type="ARBA" id="ARBA00023239"/>
    </source>
</evidence>
<dbReference type="SUPFAM" id="SSF57716">
    <property type="entry name" value="Glucocorticoid receptor-like (DNA-binding domain)"/>
    <property type="match status" value="1"/>
</dbReference>
<dbReference type="Pfam" id="PF06831">
    <property type="entry name" value="H2TH"/>
    <property type="match status" value="1"/>
</dbReference>
<comment type="function">
    <text evidence="16">Involved in base excision repair of DNA damaged by oxidation or by mutagenic agents. Acts as DNA glycosylase that recognizes and removes damaged bases. Has a preference for oxidized purines, such as 7,8-dihydro-8-oxoguanine (8-oxoG). Has AP (apurinic/apyrimidinic) lyase activity and introduces nicks in the DNA strand. Cleaves the DNA backbone by beta-delta elimination to generate a single-strand break at the site of the removed base with both 3'- and 5'-phosphates.</text>
</comment>
<keyword evidence="11 16" id="KW-0456">Lyase</keyword>
<organism evidence="19 20">
    <name type="scientific">Prochlorococcus marinus str. GP2</name>
    <dbReference type="NCBI Taxonomy" id="59925"/>
    <lineage>
        <taxon>Bacteria</taxon>
        <taxon>Bacillati</taxon>
        <taxon>Cyanobacteriota</taxon>
        <taxon>Cyanophyceae</taxon>
        <taxon>Synechococcales</taxon>
        <taxon>Prochlorococcaceae</taxon>
        <taxon>Prochlorococcus</taxon>
    </lineage>
</organism>
<feature type="domain" description="FPG-type" evidence="17">
    <location>
        <begin position="259"/>
        <end position="293"/>
    </location>
</feature>
<dbReference type="SUPFAM" id="SSF46946">
    <property type="entry name" value="S13-like H2TH domain"/>
    <property type="match status" value="1"/>
</dbReference>
<keyword evidence="9 16" id="KW-0238">DNA-binding</keyword>
<evidence type="ECO:0000256" key="8">
    <source>
        <dbReference type="ARBA" id="ARBA00022833"/>
    </source>
</evidence>
<dbReference type="NCBIfam" id="NF002211">
    <property type="entry name" value="PRK01103.1"/>
    <property type="match status" value="1"/>
</dbReference>
<feature type="binding site" evidence="16">
    <location>
        <position position="174"/>
    </location>
    <ligand>
        <name>DNA</name>
        <dbReference type="ChEBI" id="CHEBI:16991"/>
    </ligand>
</feature>
<dbReference type="InterPro" id="IPR012319">
    <property type="entry name" value="FPG_cat"/>
</dbReference>
<evidence type="ECO:0000256" key="15">
    <source>
        <dbReference type="ARBA" id="ARBA00060177"/>
    </source>
</evidence>
<dbReference type="GO" id="GO:0003684">
    <property type="term" value="F:damaged DNA binding"/>
    <property type="evidence" value="ECO:0007669"/>
    <property type="project" value="InterPro"/>
</dbReference>
<dbReference type="OrthoDB" id="9800855at2"/>
<dbReference type="InterPro" id="IPR020629">
    <property type="entry name" value="FPG_Glyclase"/>
</dbReference>
<comment type="catalytic activity">
    <reaction evidence="1 16">
        <text>Hydrolysis of DNA containing ring-opened 7-methylguanine residues, releasing 2,6-diamino-4-hydroxy-5-(N-methyl)formamidopyrimidine.</text>
        <dbReference type="EC" id="3.2.2.23"/>
    </reaction>
</comment>
<keyword evidence="10 16" id="KW-0234">DNA repair</keyword>
<dbReference type="RefSeq" id="WP_032524075.1">
    <property type="nucleotide sequence ID" value="NZ_CP138934.1"/>
</dbReference>
<dbReference type="PROSITE" id="PS01242">
    <property type="entry name" value="ZF_FPG_1"/>
    <property type="match status" value="1"/>
</dbReference>
<dbReference type="GO" id="GO:0003690">
    <property type="term" value="F:double-stranded DNA binding"/>
    <property type="evidence" value="ECO:0007669"/>
    <property type="project" value="UniProtKB-ARBA"/>
</dbReference>
<evidence type="ECO:0000256" key="1">
    <source>
        <dbReference type="ARBA" id="ARBA00001668"/>
    </source>
</evidence>
<feature type="active site" description="Proton donor" evidence="16">
    <location>
        <position position="3"/>
    </location>
</feature>
<sequence>MPELPEVETVRRGLEQKLNEFIVKKIVVCRDSTVAFPSNKKEFIKGLQNSLLYKWNRRGKYLIAELKKIENENTQINEKITLKQNGFLVVHLRMTGYFKFITNSTPPCKHTRIRFLDKNNNELRYIDVRSFGQMWWIKQGLSPNKIIKGLGSLGPEPFSKDFDTNYLKKVISKRTKSIKAILLDQTIVAGIGNIYADESLYSAGISPFREAQTIKKNELIKLKKSIVTVLKKSIGSGGTTFSDFRDLDGENGNFGIQTNVYRRTGKECHKCGSLIERQKITGRSTHWCPKCQK</sequence>
<name>A0A0A1ZJA2_PROMR</name>
<dbReference type="InterPro" id="IPR035937">
    <property type="entry name" value="FPG_N"/>
</dbReference>
<comment type="function">
    <text evidence="15">Involved in base excision repair of DNA damaged by oxidation or by mutagenic agents. Acts as a DNA glycosylase that recognizes and removes damaged bases. Has a preference for oxidized purines, such as 7,8-dihydro-8-oxoguanine (8-oxoG). Has AP (apurinic/apyrimidinic) lyase activity and introduces nicks in the DNA strand. Cleaves the DNA backbone by beta-delta elimination to generate a single-strand break at the site of the removed base with both 3'- and 5'-phosphates.</text>
</comment>
<accession>A0A0A1ZJA2</accession>
<dbReference type="InterPro" id="IPR015887">
    <property type="entry name" value="DNA_glyclase_Znf_dom_DNA_BS"/>
</dbReference>
<evidence type="ECO:0000256" key="14">
    <source>
        <dbReference type="ARBA" id="ARBA00044632"/>
    </source>
</evidence>
<protein>
    <recommendedName>
        <fullName evidence="16">Formamidopyrimidine-DNA glycosylase</fullName>
        <shortName evidence="16">Fapy-DNA glycosylase</shortName>
        <ecNumber evidence="16">3.2.2.23</ecNumber>
    </recommendedName>
    <alternativeName>
        <fullName evidence="16">DNA-(apurinic or apyrimidinic site) lyase MutM</fullName>
        <shortName evidence="16">AP lyase MutM</shortName>
        <ecNumber evidence="16">4.2.99.18</ecNumber>
    </alternativeName>
</protein>
<dbReference type="SMART" id="SM00898">
    <property type="entry name" value="Fapy_DNA_glyco"/>
    <property type="match status" value="1"/>
</dbReference>
<evidence type="ECO:0000256" key="9">
    <source>
        <dbReference type="ARBA" id="ARBA00023125"/>
    </source>
</evidence>
<dbReference type="EC" id="4.2.99.18" evidence="16"/>
<evidence type="ECO:0000313" key="19">
    <source>
        <dbReference type="EMBL" id="KGF88566.1"/>
    </source>
</evidence>